<comment type="caution">
    <text evidence="2">The sequence shown here is derived from an EMBL/GenBank/DDBJ whole genome shotgun (WGS) entry which is preliminary data.</text>
</comment>
<dbReference type="EMBL" id="BTSX01000005">
    <property type="protein sequence ID" value="GMS99871.1"/>
    <property type="molecule type" value="Genomic_DNA"/>
</dbReference>
<proteinExistence type="predicted"/>
<sequence length="93" mass="9309">SSSCGGSGGGGRGSTSDSGRDRGDEVLDVDSLEGLGEESRPERLDGDVGGLQESGDLVSGDGDLIVLEDEGGVDASLLFDGRHLVLGVGCFKP</sequence>
<feature type="compositionally biased region" description="Basic and acidic residues" evidence="1">
    <location>
        <begin position="37"/>
        <end position="46"/>
    </location>
</feature>
<dbReference type="AlphaFoldDB" id="A0AAV5TZE6"/>
<evidence type="ECO:0000256" key="1">
    <source>
        <dbReference type="SAM" id="MobiDB-lite"/>
    </source>
</evidence>
<evidence type="ECO:0000313" key="3">
    <source>
        <dbReference type="Proteomes" id="UP001432027"/>
    </source>
</evidence>
<evidence type="ECO:0000313" key="2">
    <source>
        <dbReference type="EMBL" id="GMS99871.1"/>
    </source>
</evidence>
<keyword evidence="3" id="KW-1185">Reference proteome</keyword>
<organism evidence="2 3">
    <name type="scientific">Pristionchus entomophagus</name>
    <dbReference type="NCBI Taxonomy" id="358040"/>
    <lineage>
        <taxon>Eukaryota</taxon>
        <taxon>Metazoa</taxon>
        <taxon>Ecdysozoa</taxon>
        <taxon>Nematoda</taxon>
        <taxon>Chromadorea</taxon>
        <taxon>Rhabditida</taxon>
        <taxon>Rhabditina</taxon>
        <taxon>Diplogasteromorpha</taxon>
        <taxon>Diplogasteroidea</taxon>
        <taxon>Neodiplogasteridae</taxon>
        <taxon>Pristionchus</taxon>
    </lineage>
</organism>
<feature type="compositionally biased region" description="Gly residues" evidence="1">
    <location>
        <begin position="1"/>
        <end position="13"/>
    </location>
</feature>
<feature type="region of interest" description="Disordered" evidence="1">
    <location>
        <begin position="1"/>
        <end position="55"/>
    </location>
</feature>
<reference evidence="2" key="1">
    <citation type="submission" date="2023-10" db="EMBL/GenBank/DDBJ databases">
        <title>Genome assembly of Pristionchus species.</title>
        <authorList>
            <person name="Yoshida K."/>
            <person name="Sommer R.J."/>
        </authorList>
    </citation>
    <scope>NUCLEOTIDE SEQUENCE</scope>
    <source>
        <strain evidence="2">RS0144</strain>
    </source>
</reference>
<name>A0AAV5TZE6_9BILA</name>
<dbReference type="Proteomes" id="UP001432027">
    <property type="component" value="Unassembled WGS sequence"/>
</dbReference>
<accession>A0AAV5TZE6</accession>
<gene>
    <name evidence="2" type="ORF">PENTCL1PPCAC_22046</name>
</gene>
<protein>
    <submittedName>
        <fullName evidence="2">Uncharacterized protein</fullName>
    </submittedName>
</protein>
<feature type="non-terminal residue" evidence="2">
    <location>
        <position position="1"/>
    </location>
</feature>